<accession>J9GI82</accession>
<proteinExistence type="predicted"/>
<organism evidence="1">
    <name type="scientific">gut metagenome</name>
    <dbReference type="NCBI Taxonomy" id="749906"/>
    <lineage>
        <taxon>unclassified sequences</taxon>
        <taxon>metagenomes</taxon>
        <taxon>organismal metagenomes</taxon>
    </lineage>
</organism>
<protein>
    <submittedName>
        <fullName evidence="1">Uncharacterized protein</fullName>
    </submittedName>
</protein>
<gene>
    <name evidence="1" type="ORF">EVA_04615</name>
</gene>
<reference evidence="1" key="1">
    <citation type="journal article" date="2012" name="PLoS ONE">
        <title>Gene sets for utilization of primary and secondary nutrition supplies in the distal gut of endangered iberian lynx.</title>
        <authorList>
            <person name="Alcaide M."/>
            <person name="Messina E."/>
            <person name="Richter M."/>
            <person name="Bargiela R."/>
            <person name="Peplies J."/>
            <person name="Huws S.A."/>
            <person name="Newbold C.J."/>
            <person name="Golyshin P.N."/>
            <person name="Simon M.A."/>
            <person name="Lopez G."/>
            <person name="Yakimov M.M."/>
            <person name="Ferrer M."/>
        </authorList>
    </citation>
    <scope>NUCLEOTIDE SEQUENCE</scope>
</reference>
<dbReference type="EMBL" id="AMCI01000921">
    <property type="protein sequence ID" value="EJX07272.1"/>
    <property type="molecule type" value="Genomic_DNA"/>
</dbReference>
<comment type="caution">
    <text evidence="1">The sequence shown here is derived from an EMBL/GenBank/DDBJ whole genome shotgun (WGS) entry which is preliminary data.</text>
</comment>
<evidence type="ECO:0000313" key="1">
    <source>
        <dbReference type="EMBL" id="EJX07272.1"/>
    </source>
</evidence>
<sequence length="41" mass="4964">MFWSAFKVISLVWHRACLRIPVLSPTLTSFPLTMRRDRIMW</sequence>
<name>J9GI82_9ZZZZ</name>
<dbReference type="AlphaFoldDB" id="J9GI82"/>